<evidence type="ECO:0000256" key="4">
    <source>
        <dbReference type="ARBA" id="ARBA00022692"/>
    </source>
</evidence>
<keyword evidence="6" id="KW-0560">Oxidoreductase</keyword>
<organism evidence="12">
    <name type="scientific">Candida tenuis (strain ATCC 10573 / BCRC 21748 / CBS 615 / JCM 9827 / NBRC 10315 / NRRL Y-1498 / VKM Y-70)</name>
    <name type="common">Yeast</name>
    <name type="synonym">Yamadazyma tenuis</name>
    <dbReference type="NCBI Taxonomy" id="590646"/>
    <lineage>
        <taxon>Eukaryota</taxon>
        <taxon>Fungi</taxon>
        <taxon>Dikarya</taxon>
        <taxon>Ascomycota</taxon>
        <taxon>Saccharomycotina</taxon>
        <taxon>Pichiomycetes</taxon>
        <taxon>Debaryomycetaceae</taxon>
        <taxon>Yamadazyma</taxon>
    </lineage>
</organism>
<dbReference type="EMBL" id="GL996527">
    <property type="protein sequence ID" value="EGV61752.1"/>
    <property type="molecule type" value="Genomic_DNA"/>
</dbReference>
<protein>
    <recommendedName>
        <fullName evidence="10">3-oxo-5-alpha-steroid 4-dehydrogenase C-terminal domain-containing protein</fullName>
    </recommendedName>
</protein>
<dbReference type="GeneID" id="18246032"/>
<dbReference type="InterPro" id="IPR001104">
    <property type="entry name" value="3-oxo-5_a-steroid_4-DH_C"/>
</dbReference>
<feature type="transmembrane region" description="Helical" evidence="9">
    <location>
        <begin position="241"/>
        <end position="262"/>
    </location>
</feature>
<dbReference type="PROSITE" id="PS50244">
    <property type="entry name" value="S5A_REDUCTASE"/>
    <property type="match status" value="1"/>
</dbReference>
<evidence type="ECO:0000256" key="5">
    <source>
        <dbReference type="ARBA" id="ARBA00022989"/>
    </source>
</evidence>
<evidence type="ECO:0000256" key="1">
    <source>
        <dbReference type="ARBA" id="ARBA00004141"/>
    </source>
</evidence>
<reference evidence="11 12" key="1">
    <citation type="journal article" date="2011" name="Proc. Natl. Acad. Sci. U.S.A.">
        <title>Comparative genomics of xylose-fermenting fungi for enhanced biofuel production.</title>
        <authorList>
            <person name="Wohlbach D.J."/>
            <person name="Kuo A."/>
            <person name="Sato T.K."/>
            <person name="Potts K.M."/>
            <person name="Salamov A.A."/>
            <person name="LaButti K.M."/>
            <person name="Sun H."/>
            <person name="Clum A."/>
            <person name="Pangilinan J.L."/>
            <person name="Lindquist E.A."/>
            <person name="Lucas S."/>
            <person name="Lapidus A."/>
            <person name="Jin M."/>
            <person name="Gunawan C."/>
            <person name="Balan V."/>
            <person name="Dale B.E."/>
            <person name="Jeffries T.W."/>
            <person name="Zinkel R."/>
            <person name="Barry K.W."/>
            <person name="Grigoriev I.V."/>
            <person name="Gasch A.P."/>
        </authorList>
    </citation>
    <scope>NUCLEOTIDE SEQUENCE [LARGE SCALE GENOMIC DNA]</scope>
    <source>
        <strain evidence="12">ATCC 10573 / BCRC 21748 / CBS 615 / JCM 9827 / NBRC 10315 / NRRL Y-1498 / VKM Y-70</strain>
    </source>
</reference>
<evidence type="ECO:0000256" key="8">
    <source>
        <dbReference type="ARBA" id="ARBA00023136"/>
    </source>
</evidence>
<dbReference type="Gene3D" id="1.20.120.1630">
    <property type="match status" value="1"/>
</dbReference>
<dbReference type="GO" id="GO:0042761">
    <property type="term" value="P:very long-chain fatty acid biosynthetic process"/>
    <property type="evidence" value="ECO:0007669"/>
    <property type="project" value="TreeGrafter"/>
</dbReference>
<sequence>MSLQLDIKSRSKSIKSVSTDEFSPISFTNDVIELISKESGLTKNRIRLTVEQDGKRVPLEINKQLKVYNITGDTELQVKDLGPQISWRGVYLVEYLGPIVLHSVFFYGFRSFFGDFKITTTQLVLYNLSLLHFTKREYETLFVHKFSNATMPVSNIFKNCGHYWLLNGVMCSVFVYGPPFLHHSKNPIVRLLFRTNDLSADWVILLSLVFVFFEGANYVTHRNLSLIRERDPKNYQIPYGFGFNWVTCPNYFFEVMAFLTLGVMSGNWSYFVFILVGGVQMYVWAVGKHKRYLKTFGNEYRKLNRKVMIPYLL</sequence>
<dbReference type="InterPro" id="IPR039357">
    <property type="entry name" value="SRD5A/TECR"/>
</dbReference>
<comment type="subcellular location">
    <subcellularLocation>
        <location evidence="1">Membrane</location>
        <topology evidence="1">Multi-pass membrane protein</topology>
    </subcellularLocation>
</comment>
<dbReference type="PANTHER" id="PTHR10556:SF28">
    <property type="entry name" value="VERY-LONG-CHAIN ENOYL-COA REDUCTASE"/>
    <property type="match status" value="1"/>
</dbReference>
<evidence type="ECO:0000256" key="3">
    <source>
        <dbReference type="ARBA" id="ARBA00022516"/>
    </source>
</evidence>
<feature type="domain" description="3-oxo-5-alpha-steroid 4-dehydrogenase C-terminal" evidence="10">
    <location>
        <begin position="150"/>
        <end position="313"/>
    </location>
</feature>
<keyword evidence="7" id="KW-0443">Lipid metabolism</keyword>
<keyword evidence="12" id="KW-1185">Reference proteome</keyword>
<dbReference type="GO" id="GO:0016627">
    <property type="term" value="F:oxidoreductase activity, acting on the CH-CH group of donors"/>
    <property type="evidence" value="ECO:0007669"/>
    <property type="project" value="InterPro"/>
</dbReference>
<evidence type="ECO:0000256" key="2">
    <source>
        <dbReference type="ARBA" id="ARBA00007742"/>
    </source>
</evidence>
<evidence type="ECO:0000259" key="10">
    <source>
        <dbReference type="Pfam" id="PF02544"/>
    </source>
</evidence>
<dbReference type="PANTHER" id="PTHR10556">
    <property type="entry name" value="3-OXO-5-ALPHA-STEROID 4-DEHYDROGENASE"/>
    <property type="match status" value="1"/>
</dbReference>
<evidence type="ECO:0000256" key="6">
    <source>
        <dbReference type="ARBA" id="ARBA00023002"/>
    </source>
</evidence>
<keyword evidence="3" id="KW-0444">Lipid biosynthesis</keyword>
<dbReference type="GO" id="GO:0016020">
    <property type="term" value="C:membrane"/>
    <property type="evidence" value="ECO:0007669"/>
    <property type="project" value="UniProtKB-SubCell"/>
</dbReference>
<evidence type="ECO:0000256" key="9">
    <source>
        <dbReference type="SAM" id="Phobius"/>
    </source>
</evidence>
<dbReference type="KEGG" id="cten:18246032"/>
<dbReference type="STRING" id="590646.G3B8K2"/>
<keyword evidence="5 9" id="KW-1133">Transmembrane helix</keyword>
<dbReference type="AlphaFoldDB" id="G3B8K2"/>
<evidence type="ECO:0000313" key="12">
    <source>
        <dbReference type="Proteomes" id="UP000000707"/>
    </source>
</evidence>
<feature type="transmembrane region" description="Helical" evidence="9">
    <location>
        <begin position="163"/>
        <end position="182"/>
    </location>
</feature>
<proteinExistence type="inferred from homology"/>
<dbReference type="HOGENOM" id="CLU_059260_0_0_1"/>
<feature type="transmembrane region" description="Helical" evidence="9">
    <location>
        <begin position="202"/>
        <end position="220"/>
    </location>
</feature>
<name>G3B8K2_CANTC</name>
<dbReference type="Pfam" id="PF02544">
    <property type="entry name" value="Steroid_dh"/>
    <property type="match status" value="1"/>
</dbReference>
<gene>
    <name evidence="11" type="ORF">CANTEDRAFT_108493</name>
</gene>
<comment type="similarity">
    <text evidence="2">Belongs to the steroid 5-alpha reductase family.</text>
</comment>
<accession>G3B8K2</accession>
<keyword evidence="8 9" id="KW-0472">Membrane</keyword>
<evidence type="ECO:0000313" key="11">
    <source>
        <dbReference type="EMBL" id="EGV61752.1"/>
    </source>
</evidence>
<dbReference type="OrthoDB" id="540503at2759"/>
<keyword evidence="4 9" id="KW-0812">Transmembrane</keyword>
<evidence type="ECO:0000256" key="7">
    <source>
        <dbReference type="ARBA" id="ARBA00023098"/>
    </source>
</evidence>
<dbReference type="eggNOG" id="KOG1639">
    <property type="taxonomic scope" value="Eukaryota"/>
</dbReference>
<feature type="transmembrane region" description="Helical" evidence="9">
    <location>
        <begin position="268"/>
        <end position="287"/>
    </location>
</feature>
<dbReference type="Proteomes" id="UP000000707">
    <property type="component" value="Unassembled WGS sequence"/>
</dbReference>